<feature type="chain" id="PRO_5045867499" evidence="2">
    <location>
        <begin position="20"/>
        <end position="212"/>
    </location>
</feature>
<proteinExistence type="predicted"/>
<evidence type="ECO:0000313" key="4">
    <source>
        <dbReference type="RefSeq" id="XP_014668048.1"/>
    </source>
</evidence>
<dbReference type="Proteomes" id="UP000695022">
    <property type="component" value="Unplaced"/>
</dbReference>
<dbReference type="RefSeq" id="XP_014668048.1">
    <property type="nucleotide sequence ID" value="XM_014812562.1"/>
</dbReference>
<keyword evidence="2" id="KW-0732">Signal</keyword>
<reference evidence="4" key="1">
    <citation type="submission" date="2025-08" db="UniProtKB">
        <authorList>
            <consortium name="RefSeq"/>
        </authorList>
    </citation>
    <scope>IDENTIFICATION</scope>
</reference>
<organism evidence="3 4">
    <name type="scientific">Priapulus caudatus</name>
    <name type="common">Priapulid worm</name>
    <dbReference type="NCBI Taxonomy" id="37621"/>
    <lineage>
        <taxon>Eukaryota</taxon>
        <taxon>Metazoa</taxon>
        <taxon>Ecdysozoa</taxon>
        <taxon>Scalidophora</taxon>
        <taxon>Priapulida</taxon>
        <taxon>Priapulimorpha</taxon>
        <taxon>Priapulimorphida</taxon>
        <taxon>Priapulidae</taxon>
        <taxon>Priapulus</taxon>
    </lineage>
</organism>
<feature type="signal peptide" evidence="2">
    <location>
        <begin position="1"/>
        <end position="19"/>
    </location>
</feature>
<feature type="compositionally biased region" description="Basic and acidic residues" evidence="1">
    <location>
        <begin position="200"/>
        <end position="212"/>
    </location>
</feature>
<name>A0ABM1E777_PRICU</name>
<sequence>MLKFCVIFLVIFVVWPSQASESDLIKLPLPLPPDPLILTIPPACEVDGEVRAEGDVWQKPIGSSEWGCKLECSCCEGREHCALCLPPPFLDENPGCYYIPDNSKPSPPAPCAGRGSYGPPPMLLGLTPPCCPTKDTASRICRTDASFDPEKYAQYLLFWMAPDSAAEMPDSSDPNYLQELEAHFWNQVGPEGPKGPLGPEKPKGPWKETDDA</sequence>
<evidence type="ECO:0000256" key="1">
    <source>
        <dbReference type="SAM" id="MobiDB-lite"/>
    </source>
</evidence>
<accession>A0ABM1E777</accession>
<gene>
    <name evidence="4" type="primary">LOC106809474</name>
</gene>
<keyword evidence="3" id="KW-1185">Reference proteome</keyword>
<protein>
    <submittedName>
        <fullName evidence="4">Uncharacterized protein LOC106809474</fullName>
    </submittedName>
</protein>
<feature type="region of interest" description="Disordered" evidence="1">
    <location>
        <begin position="168"/>
        <end position="212"/>
    </location>
</feature>
<evidence type="ECO:0000313" key="3">
    <source>
        <dbReference type="Proteomes" id="UP000695022"/>
    </source>
</evidence>
<evidence type="ECO:0000256" key="2">
    <source>
        <dbReference type="SAM" id="SignalP"/>
    </source>
</evidence>
<dbReference type="GeneID" id="106809474"/>